<protein>
    <recommendedName>
        <fullName evidence="3">Lipocalin-like domain-containing protein</fullName>
    </recommendedName>
</protein>
<evidence type="ECO:0008006" key="3">
    <source>
        <dbReference type="Google" id="ProtNLM"/>
    </source>
</evidence>
<evidence type="ECO:0000313" key="1">
    <source>
        <dbReference type="EMBL" id="MPR37301.1"/>
    </source>
</evidence>
<dbReference type="PROSITE" id="PS51257">
    <property type="entry name" value="PROKAR_LIPOPROTEIN"/>
    <property type="match status" value="1"/>
</dbReference>
<gene>
    <name evidence="1" type="ORF">GBK04_29230</name>
</gene>
<comment type="caution">
    <text evidence="1">The sequence shown here is derived from an EMBL/GenBank/DDBJ whole genome shotgun (WGS) entry which is preliminary data.</text>
</comment>
<dbReference type="Proteomes" id="UP000479293">
    <property type="component" value="Unassembled WGS sequence"/>
</dbReference>
<proteinExistence type="predicted"/>
<name>A0A7C9BK85_9BACT</name>
<evidence type="ECO:0000313" key="2">
    <source>
        <dbReference type="Proteomes" id="UP000479293"/>
    </source>
</evidence>
<accession>A0A7C9BK85</accession>
<sequence>MKAPVAFVLLSSLFGCVGDRKNRQRILGIWEAVAMGNGENMHPIDVPAGYRHFLRGSLPVEYGYATKRTFTKKYWMDSLSHSSTTGQDRFLITFDYRYQFHQDEMRWGVVNANAFFYASIHNRTD</sequence>
<keyword evidence="2" id="KW-1185">Reference proteome</keyword>
<dbReference type="RefSeq" id="WP_152766682.1">
    <property type="nucleotide sequence ID" value="NZ_WHLY01000004.1"/>
</dbReference>
<reference evidence="1 2" key="1">
    <citation type="submission" date="2019-10" db="EMBL/GenBank/DDBJ databases">
        <title>Draft Genome Sequence of Cytophagaceae sp. SJW1-29.</title>
        <authorList>
            <person name="Choi A."/>
        </authorList>
    </citation>
    <scope>NUCLEOTIDE SEQUENCE [LARGE SCALE GENOMIC DNA]</scope>
    <source>
        <strain evidence="1 2">SJW1-29</strain>
    </source>
</reference>
<organism evidence="1 2">
    <name type="scientific">Salmonirosea aquatica</name>
    <dbReference type="NCBI Taxonomy" id="2654236"/>
    <lineage>
        <taxon>Bacteria</taxon>
        <taxon>Pseudomonadati</taxon>
        <taxon>Bacteroidota</taxon>
        <taxon>Cytophagia</taxon>
        <taxon>Cytophagales</taxon>
        <taxon>Spirosomataceae</taxon>
        <taxon>Salmonirosea</taxon>
    </lineage>
</organism>
<dbReference type="EMBL" id="WHLY01000004">
    <property type="protein sequence ID" value="MPR37301.1"/>
    <property type="molecule type" value="Genomic_DNA"/>
</dbReference>
<dbReference type="AlphaFoldDB" id="A0A7C9BK85"/>